<dbReference type="Gene3D" id="3.90.1170.10">
    <property type="entry name" value="Ribosomal protein L10e/L16"/>
    <property type="match status" value="1"/>
</dbReference>
<dbReference type="InterPro" id="IPR000114">
    <property type="entry name" value="Ribosomal_uL16_bact-type"/>
</dbReference>
<dbReference type="RefSeq" id="NP_066459.1">
    <property type="nucleotide sequence ID" value="NC_002572.1"/>
</dbReference>
<sequence>MLLPRKTRFKKYHQKCYKVKENKNLSLSKGNFGLKSIQNKEFNAKQLETARKSFLKKGGKNLKIWFNCFPHFPKTKKAAETRMGKGKGNTDYWYSFIKTGKIIFEFDNFNRHFIQTVKKSDAKKLPFKTKLIFKKF</sequence>
<evidence type="ECO:0000256" key="1">
    <source>
        <dbReference type="ARBA" id="ARBA00008931"/>
    </source>
</evidence>
<dbReference type="PROSITE" id="PS00701">
    <property type="entry name" value="RIBOSOMAL_L16_2"/>
    <property type="match status" value="1"/>
</dbReference>
<keyword evidence="3 4" id="KW-0687">Ribonucleoprotein</keyword>
<keyword evidence="5" id="KW-0496">Mitochondrion</keyword>
<evidence type="ECO:0000256" key="2">
    <source>
        <dbReference type="ARBA" id="ARBA00022980"/>
    </source>
</evidence>
<dbReference type="GeneID" id="801193"/>
<dbReference type="Pfam" id="PF00252">
    <property type="entry name" value="Ribosomal_L16"/>
    <property type="match status" value="1"/>
</dbReference>
<dbReference type="GO" id="GO:0019843">
    <property type="term" value="F:rRNA binding"/>
    <property type="evidence" value="ECO:0007669"/>
    <property type="project" value="InterPro"/>
</dbReference>
<geneLocation type="mitochondrion" evidence="5"/>
<dbReference type="GO" id="GO:0003735">
    <property type="term" value="F:structural constituent of ribosome"/>
    <property type="evidence" value="ECO:0007669"/>
    <property type="project" value="InterPro"/>
</dbReference>
<dbReference type="InterPro" id="IPR016180">
    <property type="entry name" value="Ribosomal_uL16_dom"/>
</dbReference>
<dbReference type="InterPro" id="IPR047873">
    <property type="entry name" value="Ribosomal_uL16"/>
</dbReference>
<proteinExistence type="inferred from homology"/>
<dbReference type="EMBL" id="AF288090">
    <property type="protein sequence ID" value="AAG17730.1"/>
    <property type="molecule type" value="Genomic_DNA"/>
</dbReference>
<reference evidence="5" key="1">
    <citation type="submission" date="2000-07" db="EMBL/GenBank/DDBJ databases">
        <title>Algae with secondary chloroplasts have mitochondria that originate from the host.</title>
        <authorList>
            <person name="Burger G."/>
            <person name="Lang B.F."/>
            <person name="Maier U.G."/>
            <person name="McFadden G.I."/>
            <person name="Gray W.M.M.W."/>
        </authorList>
    </citation>
    <scope>NUCLEOTIDE SEQUENCE</scope>
</reference>
<dbReference type="GO" id="GO:0005762">
    <property type="term" value="C:mitochondrial large ribosomal subunit"/>
    <property type="evidence" value="ECO:0007669"/>
    <property type="project" value="TreeGrafter"/>
</dbReference>
<evidence type="ECO:0000256" key="4">
    <source>
        <dbReference type="RuleBase" id="RU004413"/>
    </source>
</evidence>
<organism evidence="5">
    <name type="scientific">Rhodomonas salina</name>
    <name type="common">Pyrenomonas salina</name>
    <dbReference type="NCBI Taxonomy" id="3034"/>
    <lineage>
        <taxon>Eukaryota</taxon>
        <taxon>Cryptophyceae</taxon>
        <taxon>Pyrenomonadales</taxon>
        <taxon>Pyrenomonadaceae</taxon>
        <taxon>Rhodomonas</taxon>
    </lineage>
</organism>
<dbReference type="InterPro" id="IPR036920">
    <property type="entry name" value="Ribosomal_uL16_sf"/>
</dbReference>
<comment type="similarity">
    <text evidence="1 4">Belongs to the universal ribosomal protein uL16 family.</text>
</comment>
<accession>Q9G8W7</accession>
<dbReference type="GO" id="GO:0032543">
    <property type="term" value="P:mitochondrial translation"/>
    <property type="evidence" value="ECO:0007669"/>
    <property type="project" value="TreeGrafter"/>
</dbReference>
<dbReference type="PANTHER" id="PTHR12220">
    <property type="entry name" value="50S/60S RIBOSOMAL PROTEIN L16"/>
    <property type="match status" value="1"/>
</dbReference>
<keyword evidence="2 4" id="KW-0689">Ribosomal protein</keyword>
<evidence type="ECO:0000256" key="3">
    <source>
        <dbReference type="ARBA" id="ARBA00023274"/>
    </source>
</evidence>
<dbReference type="CDD" id="cd01433">
    <property type="entry name" value="Ribosomal_L16_L10e"/>
    <property type="match status" value="1"/>
</dbReference>
<dbReference type="PRINTS" id="PR00060">
    <property type="entry name" value="RIBOSOMALL16"/>
</dbReference>
<dbReference type="InterPro" id="IPR020798">
    <property type="entry name" value="Ribosomal_uL16_CS"/>
</dbReference>
<dbReference type="PANTHER" id="PTHR12220:SF13">
    <property type="entry name" value="LARGE RIBOSOMAL SUBUNIT PROTEIN UL16M"/>
    <property type="match status" value="1"/>
</dbReference>
<name>Q9G8W7_RHDSA</name>
<dbReference type="SUPFAM" id="SSF54686">
    <property type="entry name" value="Ribosomal protein L16p/L10e"/>
    <property type="match status" value="1"/>
</dbReference>
<protein>
    <submittedName>
        <fullName evidence="5">Ribosomal protein L16</fullName>
    </submittedName>
</protein>
<gene>
    <name evidence="5" type="primary">rpl16</name>
</gene>
<dbReference type="AlphaFoldDB" id="Q9G8W7"/>
<dbReference type="NCBIfam" id="TIGR01164">
    <property type="entry name" value="rplP_bact"/>
    <property type="match status" value="1"/>
</dbReference>
<evidence type="ECO:0000313" key="5">
    <source>
        <dbReference type="EMBL" id="AAG17730.1"/>
    </source>
</evidence>